<evidence type="ECO:0000313" key="2">
    <source>
        <dbReference type="EMBL" id="KAG5167305.1"/>
    </source>
</evidence>
<proteinExistence type="predicted"/>
<protein>
    <recommendedName>
        <fullName evidence="3">Transmembrane protein</fullName>
    </recommendedName>
</protein>
<sequence length="349" mass="38399">MAFNTSQPDIVNPDTPFAFLTPKAAYQTTVSLYVLSGSLAVLCWDVVDNVTNDYRLLFKNKPSLTTCVYFISRLGTLAYAISATIFETAPTTASCRVFDRATNALSAISDSASALLFFFRVRAIYNQNPRIVLFFFILWMILLGASITGPVGVIGGNIGQTKYCEDAFAPAYVFSAIIMAVVYDTLVFLAISWRLAKNAHVEVGGIRGGIKMAILGRYLPLFSRSMLIDGQKYYLLTTISALLTIVFASIKSVPVPLSTVFATPTLMLTNIMACRVYRNTRFGLFREDEISTANMSRDIPVFVHQQTCDGSITGKHEIQGFNIDGKSEELSTENRGKKIDSLQIVKGVV</sequence>
<organism evidence="2">
    <name type="scientific">Psilocybe cubensis</name>
    <name type="common">Psychedelic mushroom</name>
    <name type="synonym">Stropharia cubensis</name>
    <dbReference type="NCBI Taxonomy" id="181762"/>
    <lineage>
        <taxon>Eukaryota</taxon>
        <taxon>Fungi</taxon>
        <taxon>Dikarya</taxon>
        <taxon>Basidiomycota</taxon>
        <taxon>Agaricomycotina</taxon>
        <taxon>Agaricomycetes</taxon>
        <taxon>Agaricomycetidae</taxon>
        <taxon>Agaricales</taxon>
        <taxon>Agaricineae</taxon>
        <taxon>Strophariaceae</taxon>
        <taxon>Psilocybe</taxon>
    </lineage>
</organism>
<evidence type="ECO:0000256" key="1">
    <source>
        <dbReference type="SAM" id="Phobius"/>
    </source>
</evidence>
<gene>
    <name evidence="2" type="ORF">JR316_007653</name>
</gene>
<feature type="transmembrane region" description="Helical" evidence="1">
    <location>
        <begin position="101"/>
        <end position="119"/>
    </location>
</feature>
<comment type="caution">
    <text evidence="2">The sequence shown here is derived from an EMBL/GenBank/DDBJ whole genome shotgun (WGS) entry which is preliminary data.</text>
</comment>
<feature type="transmembrane region" description="Helical" evidence="1">
    <location>
        <begin position="24"/>
        <end position="47"/>
    </location>
</feature>
<dbReference type="AlphaFoldDB" id="A0A8H7XT07"/>
<feature type="transmembrane region" description="Helical" evidence="1">
    <location>
        <begin position="67"/>
        <end position="86"/>
    </location>
</feature>
<reference evidence="2" key="1">
    <citation type="submission" date="2021-02" db="EMBL/GenBank/DDBJ databases">
        <title>Psilocybe cubensis genome.</title>
        <authorList>
            <person name="Mckernan K.J."/>
            <person name="Crawford S."/>
            <person name="Trippe A."/>
            <person name="Kane L.T."/>
            <person name="Mclaughlin S."/>
        </authorList>
    </citation>
    <scope>NUCLEOTIDE SEQUENCE [LARGE SCALE GENOMIC DNA]</scope>
    <source>
        <strain evidence="2">MGC-MH-2018</strain>
    </source>
</reference>
<keyword evidence="1" id="KW-1133">Transmembrane helix</keyword>
<evidence type="ECO:0008006" key="3">
    <source>
        <dbReference type="Google" id="ProtNLM"/>
    </source>
</evidence>
<feature type="transmembrane region" description="Helical" evidence="1">
    <location>
        <begin position="233"/>
        <end position="250"/>
    </location>
</feature>
<accession>A0A8H7XT07</accession>
<feature type="transmembrane region" description="Helical" evidence="1">
    <location>
        <begin position="131"/>
        <end position="151"/>
    </location>
</feature>
<keyword evidence="1" id="KW-0472">Membrane</keyword>
<dbReference type="EMBL" id="JAFIQS010000007">
    <property type="protein sequence ID" value="KAG5167305.1"/>
    <property type="molecule type" value="Genomic_DNA"/>
</dbReference>
<name>A0A8H7XT07_PSICU</name>
<keyword evidence="1" id="KW-0812">Transmembrane</keyword>
<feature type="transmembrane region" description="Helical" evidence="1">
    <location>
        <begin position="256"/>
        <end position="277"/>
    </location>
</feature>
<feature type="transmembrane region" description="Helical" evidence="1">
    <location>
        <begin position="171"/>
        <end position="191"/>
    </location>
</feature>